<evidence type="ECO:0000313" key="1">
    <source>
        <dbReference type="EMBL" id="MEJ5976779.1"/>
    </source>
</evidence>
<reference evidence="1 2" key="1">
    <citation type="submission" date="2024-03" db="EMBL/GenBank/DDBJ databases">
        <authorList>
            <person name="Jo J.-H."/>
        </authorList>
    </citation>
    <scope>NUCLEOTIDE SEQUENCE [LARGE SCALE GENOMIC DNA]</scope>
    <source>
        <strain evidence="1 2">PS1R-30</strain>
    </source>
</reference>
<protein>
    <submittedName>
        <fullName evidence="1">PilZ domain-containing protein</fullName>
    </submittedName>
</protein>
<dbReference type="EMBL" id="JBBHJZ010000002">
    <property type="protein sequence ID" value="MEJ5976779.1"/>
    <property type="molecule type" value="Genomic_DNA"/>
</dbReference>
<proteinExistence type="predicted"/>
<dbReference type="RefSeq" id="WP_339586741.1">
    <property type="nucleotide sequence ID" value="NZ_JBBHJZ010000002.1"/>
</dbReference>
<dbReference type="SUPFAM" id="SSF141371">
    <property type="entry name" value="PilZ domain-like"/>
    <property type="match status" value="1"/>
</dbReference>
<comment type="caution">
    <text evidence="1">The sequence shown here is derived from an EMBL/GenBank/DDBJ whole genome shotgun (WGS) entry which is preliminary data.</text>
</comment>
<name>A0ABU8RUW4_9SPHN</name>
<sequence>MQACLSAIDARKAARHSLDHHVVAQHPRLGEIGLSINNISASGFMATDVPMLRKGDRVAMRLPVIGWIEAHLVWASAERAGFQFERLIRKDDFIDLLTALEAI</sequence>
<dbReference type="Proteomes" id="UP001361239">
    <property type="component" value="Unassembled WGS sequence"/>
</dbReference>
<evidence type="ECO:0000313" key="2">
    <source>
        <dbReference type="Proteomes" id="UP001361239"/>
    </source>
</evidence>
<keyword evidence="2" id="KW-1185">Reference proteome</keyword>
<gene>
    <name evidence="1" type="ORF">WG901_09050</name>
</gene>
<accession>A0ABU8RUW4</accession>
<organism evidence="1 2">
    <name type="scientific">Novosphingobium anseongense</name>
    <dbReference type="NCBI Taxonomy" id="3133436"/>
    <lineage>
        <taxon>Bacteria</taxon>
        <taxon>Pseudomonadati</taxon>
        <taxon>Pseudomonadota</taxon>
        <taxon>Alphaproteobacteria</taxon>
        <taxon>Sphingomonadales</taxon>
        <taxon>Sphingomonadaceae</taxon>
        <taxon>Novosphingobium</taxon>
    </lineage>
</organism>